<evidence type="ECO:0000313" key="2">
    <source>
        <dbReference type="EMBL" id="KAK6307882.1"/>
    </source>
</evidence>
<gene>
    <name evidence="2" type="ORF">J4Q44_G00211530</name>
</gene>
<dbReference type="AlphaFoldDB" id="A0AAN8R039"/>
<accession>A0AAN8R039</accession>
<sequence length="212" mass="23857">MEREAVHDRKKQLLKALEDKWKDCVRESQSHTGPATISEEEEKKEESAEKPKTSSTTTSSGFSLGRPQAQPTVGRIPGEDDPPLSLDLVFLSYLVRRTTASLLKERCRLKLKVERNLDSLSSVHCSLDLERYQLIRGLLDNNLGEPVEEFLCPYNLQDPSNYTVLSGDVYTSLSVLVDMMNVSLELLDSPKATGQKPCSLAMFDFMKSKLLF</sequence>
<dbReference type="EMBL" id="JAGTTL010000019">
    <property type="protein sequence ID" value="KAK6307882.1"/>
    <property type="molecule type" value="Genomic_DNA"/>
</dbReference>
<keyword evidence="3" id="KW-1185">Reference proteome</keyword>
<feature type="region of interest" description="Disordered" evidence="1">
    <location>
        <begin position="24"/>
        <end position="79"/>
    </location>
</feature>
<organism evidence="2 3">
    <name type="scientific">Coregonus suidteri</name>
    <dbReference type="NCBI Taxonomy" id="861788"/>
    <lineage>
        <taxon>Eukaryota</taxon>
        <taxon>Metazoa</taxon>
        <taxon>Chordata</taxon>
        <taxon>Craniata</taxon>
        <taxon>Vertebrata</taxon>
        <taxon>Euteleostomi</taxon>
        <taxon>Actinopterygii</taxon>
        <taxon>Neopterygii</taxon>
        <taxon>Teleostei</taxon>
        <taxon>Protacanthopterygii</taxon>
        <taxon>Salmoniformes</taxon>
        <taxon>Salmonidae</taxon>
        <taxon>Coregoninae</taxon>
        <taxon>Coregonus</taxon>
    </lineage>
</organism>
<evidence type="ECO:0000313" key="3">
    <source>
        <dbReference type="Proteomes" id="UP001356427"/>
    </source>
</evidence>
<comment type="caution">
    <text evidence="2">The sequence shown here is derived from an EMBL/GenBank/DDBJ whole genome shotgun (WGS) entry which is preliminary data.</text>
</comment>
<evidence type="ECO:0000256" key="1">
    <source>
        <dbReference type="SAM" id="MobiDB-lite"/>
    </source>
</evidence>
<reference evidence="2 3" key="1">
    <citation type="submission" date="2021-04" db="EMBL/GenBank/DDBJ databases">
        <authorList>
            <person name="De Guttry C."/>
            <person name="Zahm M."/>
            <person name="Klopp C."/>
            <person name="Cabau C."/>
            <person name="Louis A."/>
            <person name="Berthelot C."/>
            <person name="Parey E."/>
            <person name="Roest Crollius H."/>
            <person name="Montfort J."/>
            <person name="Robinson-Rechavi M."/>
            <person name="Bucao C."/>
            <person name="Bouchez O."/>
            <person name="Gislard M."/>
            <person name="Lluch J."/>
            <person name="Milhes M."/>
            <person name="Lampietro C."/>
            <person name="Lopez Roques C."/>
            <person name="Donnadieu C."/>
            <person name="Braasch I."/>
            <person name="Desvignes T."/>
            <person name="Postlethwait J."/>
            <person name="Bobe J."/>
            <person name="Wedekind C."/>
            <person name="Guiguen Y."/>
        </authorList>
    </citation>
    <scope>NUCLEOTIDE SEQUENCE [LARGE SCALE GENOMIC DNA]</scope>
    <source>
        <strain evidence="2">Cs_M1</strain>
        <tissue evidence="2">Blood</tissue>
    </source>
</reference>
<name>A0AAN8R039_9TELE</name>
<dbReference type="Proteomes" id="UP001356427">
    <property type="component" value="Unassembled WGS sequence"/>
</dbReference>
<proteinExistence type="predicted"/>
<protein>
    <submittedName>
        <fullName evidence="2">Uncharacterized protein</fullName>
    </submittedName>
</protein>